<proteinExistence type="predicted"/>
<evidence type="ECO:0000313" key="2">
    <source>
        <dbReference type="Proteomes" id="UP001057402"/>
    </source>
</evidence>
<gene>
    <name evidence="1" type="ORF">MLD38_020287</name>
</gene>
<dbReference type="EMBL" id="CM042885">
    <property type="protein sequence ID" value="KAI4364157.1"/>
    <property type="molecule type" value="Genomic_DNA"/>
</dbReference>
<dbReference type="Proteomes" id="UP001057402">
    <property type="component" value="Chromosome 6"/>
</dbReference>
<protein>
    <submittedName>
        <fullName evidence="1">Uncharacterized protein</fullName>
    </submittedName>
</protein>
<accession>A0ACB9QBX5</accession>
<evidence type="ECO:0000313" key="1">
    <source>
        <dbReference type="EMBL" id="KAI4364157.1"/>
    </source>
</evidence>
<reference evidence="2" key="1">
    <citation type="journal article" date="2023" name="Front. Plant Sci.">
        <title>Chromosomal-level genome assembly of Melastoma candidum provides insights into trichome evolution.</title>
        <authorList>
            <person name="Zhong Y."/>
            <person name="Wu W."/>
            <person name="Sun C."/>
            <person name="Zou P."/>
            <person name="Liu Y."/>
            <person name="Dai S."/>
            <person name="Zhou R."/>
        </authorList>
    </citation>
    <scope>NUCLEOTIDE SEQUENCE [LARGE SCALE GENOMIC DNA]</scope>
</reference>
<name>A0ACB9QBX5_9MYRT</name>
<comment type="caution">
    <text evidence="1">The sequence shown here is derived from an EMBL/GenBank/DDBJ whole genome shotgun (WGS) entry which is preliminary data.</text>
</comment>
<keyword evidence="2" id="KW-1185">Reference proteome</keyword>
<organism evidence="1 2">
    <name type="scientific">Melastoma candidum</name>
    <dbReference type="NCBI Taxonomy" id="119954"/>
    <lineage>
        <taxon>Eukaryota</taxon>
        <taxon>Viridiplantae</taxon>
        <taxon>Streptophyta</taxon>
        <taxon>Embryophyta</taxon>
        <taxon>Tracheophyta</taxon>
        <taxon>Spermatophyta</taxon>
        <taxon>Magnoliopsida</taxon>
        <taxon>eudicotyledons</taxon>
        <taxon>Gunneridae</taxon>
        <taxon>Pentapetalae</taxon>
        <taxon>rosids</taxon>
        <taxon>malvids</taxon>
        <taxon>Myrtales</taxon>
        <taxon>Melastomataceae</taxon>
        <taxon>Melastomatoideae</taxon>
        <taxon>Melastomateae</taxon>
        <taxon>Melastoma</taxon>
    </lineage>
</organism>
<sequence>MQGQFTARQSRRRGGGPPGTSSSSATYKERVVEGAGRATADCAAVWCCCPCGVANLILFAVYRVPAGICRRAIGRRRKGRETLGKGGGRECEEDGGGISMLGNLVEMKEGYADGNEEVRLLDEEMLKKFYETGFWRSPSRMFS</sequence>